<evidence type="ECO:0000313" key="2">
    <source>
        <dbReference type="EMBL" id="RCX03291.1"/>
    </source>
</evidence>
<reference evidence="2 3" key="1">
    <citation type="submission" date="2018-07" db="EMBL/GenBank/DDBJ databases">
        <title>Genomic Encyclopedia of Type Strains, Phase IV (KMG-IV): sequencing the most valuable type-strain genomes for metagenomic binning, comparative biology and taxonomic classification.</title>
        <authorList>
            <person name="Goeker M."/>
        </authorList>
    </citation>
    <scope>NUCLEOTIDE SEQUENCE [LARGE SCALE GENOMIC DNA]</scope>
    <source>
        <strain evidence="2 3">DSM 21410</strain>
    </source>
</reference>
<keyword evidence="1" id="KW-0472">Membrane</keyword>
<keyword evidence="1" id="KW-0812">Transmembrane</keyword>
<feature type="transmembrane region" description="Helical" evidence="1">
    <location>
        <begin position="51"/>
        <end position="71"/>
    </location>
</feature>
<keyword evidence="1" id="KW-1133">Transmembrane helix</keyword>
<comment type="caution">
    <text evidence="2">The sequence shown here is derived from an EMBL/GenBank/DDBJ whole genome shotgun (WGS) entry which is preliminary data.</text>
</comment>
<gene>
    <name evidence="2" type="ORF">DES35_103175</name>
</gene>
<dbReference type="RefSeq" id="WP_037358824.1">
    <property type="nucleotide sequence ID" value="NZ_BHZF01000003.1"/>
</dbReference>
<dbReference type="Proteomes" id="UP000253517">
    <property type="component" value="Unassembled WGS sequence"/>
</dbReference>
<dbReference type="EMBL" id="QPJS01000003">
    <property type="protein sequence ID" value="RCX03291.1"/>
    <property type="molecule type" value="Genomic_DNA"/>
</dbReference>
<evidence type="ECO:0000313" key="3">
    <source>
        <dbReference type="Proteomes" id="UP000253517"/>
    </source>
</evidence>
<dbReference type="AlphaFoldDB" id="A0A369A273"/>
<protein>
    <submittedName>
        <fullName evidence="2">Uncharacterized protein</fullName>
    </submittedName>
</protein>
<proteinExistence type="predicted"/>
<organism evidence="2 3">
    <name type="scientific">Schleiferia thermophila</name>
    <dbReference type="NCBI Taxonomy" id="884107"/>
    <lineage>
        <taxon>Bacteria</taxon>
        <taxon>Pseudomonadati</taxon>
        <taxon>Bacteroidota</taxon>
        <taxon>Flavobacteriia</taxon>
        <taxon>Flavobacteriales</taxon>
        <taxon>Schleiferiaceae</taxon>
        <taxon>Schleiferia</taxon>
    </lineage>
</organism>
<accession>A0A369A273</accession>
<keyword evidence="3" id="KW-1185">Reference proteome</keyword>
<evidence type="ECO:0000256" key="1">
    <source>
        <dbReference type="SAM" id="Phobius"/>
    </source>
</evidence>
<sequence>MKREIQKEVENFKNLHDLHGRAKHTYLKSAHDIRDFEYVYLRFKKKKITALYIKLGAAASAAAIILGIIIWNNKEKNILEDHYYMKQTEWIALSDEALLTSEYINTLKSTNNYQHTENDWLWNELE</sequence>
<name>A0A369A273_9FLAO</name>